<keyword evidence="1" id="KW-0732">Signal</keyword>
<name>A0A316X600_9FLAO</name>
<proteinExistence type="predicted"/>
<keyword evidence="3" id="KW-1185">Reference proteome</keyword>
<evidence type="ECO:0000313" key="3">
    <source>
        <dbReference type="Proteomes" id="UP000236182"/>
    </source>
</evidence>
<gene>
    <name evidence="2" type="ORF">C1638_004130</name>
</gene>
<feature type="signal peptide" evidence="1">
    <location>
        <begin position="1"/>
        <end position="19"/>
    </location>
</feature>
<protein>
    <recommendedName>
        <fullName evidence="4">Carboxypeptidase regulatory-like domain-containing protein</fullName>
    </recommendedName>
</protein>
<dbReference type="Proteomes" id="UP000236182">
    <property type="component" value="Unassembled WGS sequence"/>
</dbReference>
<sequence>MRKTLYAFAFASLSSFMFGQVAIGKQSVTGTTTILDFDNAAGNTKGIILPAVENTNTALAATVTDNNGTFLFDKSDKKVKMYENSQWVTLSDTGAVTTALAANSNTSSENGKGVIIGANTTPAKGVLVLEGATKAMILPQVANPHTSVKSPYPGMMCYDTVSKTIAVFDGVNWNYWK</sequence>
<comment type="caution">
    <text evidence="2">The sequence shown here is derived from an EMBL/GenBank/DDBJ whole genome shotgun (WGS) entry which is preliminary data.</text>
</comment>
<evidence type="ECO:0000313" key="2">
    <source>
        <dbReference type="EMBL" id="PWN67793.1"/>
    </source>
</evidence>
<dbReference type="AlphaFoldDB" id="A0A316X600"/>
<organism evidence="2 3">
    <name type="scientific">Chryseobacterium oncorhynchi</name>
    <dbReference type="NCBI Taxonomy" id="741074"/>
    <lineage>
        <taxon>Bacteria</taxon>
        <taxon>Pseudomonadati</taxon>
        <taxon>Bacteroidota</taxon>
        <taxon>Flavobacteriia</taxon>
        <taxon>Flavobacteriales</taxon>
        <taxon>Weeksellaceae</taxon>
        <taxon>Chryseobacterium group</taxon>
        <taxon>Chryseobacterium</taxon>
    </lineage>
</organism>
<dbReference type="OrthoDB" id="705292at2"/>
<dbReference type="EMBL" id="PPEI02000001">
    <property type="protein sequence ID" value="PWN67793.1"/>
    <property type="molecule type" value="Genomic_DNA"/>
</dbReference>
<evidence type="ECO:0008006" key="4">
    <source>
        <dbReference type="Google" id="ProtNLM"/>
    </source>
</evidence>
<dbReference type="RefSeq" id="WP_109618448.1">
    <property type="nucleotide sequence ID" value="NZ_PPEI02000001.1"/>
</dbReference>
<feature type="chain" id="PRO_5016407748" description="Carboxypeptidase regulatory-like domain-containing protein" evidence="1">
    <location>
        <begin position="20"/>
        <end position="177"/>
    </location>
</feature>
<accession>A0A316X600</accession>
<reference evidence="2" key="1">
    <citation type="submission" date="2018-04" db="EMBL/GenBank/DDBJ databases">
        <title>Draft Genome Sequences of Chryseobacterium lactis NCTC11390T isolated from milk, Chryseobacterium oncorhynchi 701B-08T from rainbow trout, and Chryseobacterium viscerum 687B-08T from diseased fish.</title>
        <authorList>
            <person name="Jeong J.-J."/>
            <person name="Lee Y.J."/>
            <person name="Pathiraja D."/>
            <person name="Park B."/>
            <person name="Choi I.-G."/>
            <person name="Kim K.D."/>
        </authorList>
    </citation>
    <scope>NUCLEOTIDE SEQUENCE [LARGE SCALE GENOMIC DNA]</scope>
    <source>
        <strain evidence="2">701B-08</strain>
    </source>
</reference>
<evidence type="ECO:0000256" key="1">
    <source>
        <dbReference type="SAM" id="SignalP"/>
    </source>
</evidence>